<reference evidence="3 4" key="1">
    <citation type="submission" date="2015-05" db="EMBL/GenBank/DDBJ databases">
        <title>Distinctive expansion of gene families associated with plant cell wall degradation and secondary metabolism in the genomes of grapevine trunk pathogens.</title>
        <authorList>
            <person name="Lawrence D.P."/>
            <person name="Travadon R."/>
            <person name="Rolshausen P.E."/>
            <person name="Baumgartner K."/>
        </authorList>
    </citation>
    <scope>NUCLEOTIDE SEQUENCE [LARGE SCALE GENOMIC DNA]</scope>
    <source>
        <strain evidence="3">UCRPC4</strain>
    </source>
</reference>
<dbReference type="Proteomes" id="UP000053317">
    <property type="component" value="Unassembled WGS sequence"/>
</dbReference>
<reference evidence="3 4" key="2">
    <citation type="submission" date="2015-05" db="EMBL/GenBank/DDBJ databases">
        <authorList>
            <person name="Morales-Cruz A."/>
            <person name="Amrine K.C."/>
            <person name="Cantu D."/>
        </authorList>
    </citation>
    <scope>NUCLEOTIDE SEQUENCE [LARGE SCALE GENOMIC DNA]</scope>
    <source>
        <strain evidence="3">UCRPC4</strain>
    </source>
</reference>
<dbReference type="Gene3D" id="3.20.20.80">
    <property type="entry name" value="Glycosidases"/>
    <property type="match status" value="1"/>
</dbReference>
<feature type="chain" id="PRO_5002543504" evidence="2">
    <location>
        <begin position="22"/>
        <end position="452"/>
    </location>
</feature>
<evidence type="ECO:0000313" key="4">
    <source>
        <dbReference type="Proteomes" id="UP000053317"/>
    </source>
</evidence>
<evidence type="ECO:0000256" key="2">
    <source>
        <dbReference type="SAM" id="SignalP"/>
    </source>
</evidence>
<proteinExistence type="predicted"/>
<evidence type="ECO:0000256" key="1">
    <source>
        <dbReference type="SAM" id="MobiDB-lite"/>
    </source>
</evidence>
<dbReference type="CDD" id="cd11577">
    <property type="entry name" value="GH71"/>
    <property type="match status" value="1"/>
</dbReference>
<dbReference type="OrthoDB" id="1046782at2759"/>
<organism evidence="3 4">
    <name type="scientific">Phaeomoniella chlamydospora</name>
    <name type="common">Phaeoacremonium chlamydosporum</name>
    <dbReference type="NCBI Taxonomy" id="158046"/>
    <lineage>
        <taxon>Eukaryota</taxon>
        <taxon>Fungi</taxon>
        <taxon>Dikarya</taxon>
        <taxon>Ascomycota</taxon>
        <taxon>Pezizomycotina</taxon>
        <taxon>Eurotiomycetes</taxon>
        <taxon>Chaetothyriomycetidae</taxon>
        <taxon>Phaeomoniellales</taxon>
        <taxon>Phaeomoniellaceae</taxon>
        <taxon>Phaeomoniella</taxon>
    </lineage>
</organism>
<dbReference type="InterPro" id="IPR005197">
    <property type="entry name" value="Glyco_hydro_71"/>
</dbReference>
<feature type="region of interest" description="Disordered" evidence="1">
    <location>
        <begin position="295"/>
        <end position="325"/>
    </location>
</feature>
<name>A0A0G2EPE8_PHACM</name>
<dbReference type="EMBL" id="LCWF01000062">
    <property type="protein sequence ID" value="KKY24184.1"/>
    <property type="molecule type" value="Genomic_DNA"/>
</dbReference>
<comment type="caution">
    <text evidence="3">The sequence shown here is derived from an EMBL/GenBank/DDBJ whole genome shotgun (WGS) entry which is preliminary data.</text>
</comment>
<keyword evidence="2" id="KW-0732">Signal</keyword>
<protein>
    <submittedName>
        <fullName evidence="3">Putative glycosyl hydrolase family 71 protein</fullName>
    </submittedName>
</protein>
<accession>A0A0G2EPE8</accession>
<feature type="compositionally biased region" description="Low complexity" evidence="1">
    <location>
        <begin position="295"/>
        <end position="323"/>
    </location>
</feature>
<dbReference type="Pfam" id="PF03659">
    <property type="entry name" value="Glyco_hydro_71"/>
    <property type="match status" value="1"/>
</dbReference>
<sequence>MRCSTLLSVAAAIISAPHALATDKYVYAHFIAGNAAGMTSDEWATDIAAAQKAGIDGFAMNIAPNDGNTDSVLETAYAAAETAGFSLFLSFDYLSNGVWSADSVISKINQYKDSSAYFNYEGSPLVSTFEGVDNTGDWESIKSSTGCFFIPDWASLGVSDFTSQSSIDGAFVWDAWPDGPSSMTTDNDESYMSALGGKPYMMAVSPWFYTNMPEYSKNWLWRGDTLWSDRWEQIIELQPAMVEILTWNDYGESHYIGPIHDSGIPSSVEYASGMPHDGWRSYLPYYIEAYKSNNATSTSTSTSNTTTNSYSASTSSSSSSSSSTDDKITYWYRLTPGSAGSTGGTTGNNAADGQTVYSPLVVSQDKIFASVYVTEASDVTIQVGENSASSFRATTSGVSTFSTSMNGQTGNVTFTVSRNGATVVSVTGPEITDTTTTGNLNFNAYVGSSEDL</sequence>
<evidence type="ECO:0000313" key="3">
    <source>
        <dbReference type="EMBL" id="KKY24184.1"/>
    </source>
</evidence>
<keyword evidence="4" id="KW-1185">Reference proteome</keyword>
<keyword evidence="3" id="KW-0378">Hydrolase</keyword>
<gene>
    <name evidence="3" type="ORF">UCRPC4_g02550</name>
</gene>
<dbReference type="GO" id="GO:0051118">
    <property type="term" value="F:glucan endo-1,3-alpha-glucosidase activity"/>
    <property type="evidence" value="ECO:0007669"/>
    <property type="project" value="InterPro"/>
</dbReference>
<feature type="signal peptide" evidence="2">
    <location>
        <begin position="1"/>
        <end position="21"/>
    </location>
</feature>
<dbReference type="AlphaFoldDB" id="A0A0G2EPE8"/>